<feature type="region of interest" description="Disordered" evidence="1">
    <location>
        <begin position="87"/>
        <end position="322"/>
    </location>
</feature>
<feature type="compositionally biased region" description="Basic residues" evidence="1">
    <location>
        <begin position="458"/>
        <end position="479"/>
    </location>
</feature>
<gene>
    <name evidence="2" type="ORF">MELLADRAFT_117170</name>
</gene>
<keyword evidence="3" id="KW-1185">Reference proteome</keyword>
<feature type="compositionally biased region" description="Basic residues" evidence="1">
    <location>
        <begin position="159"/>
        <end position="172"/>
    </location>
</feature>
<feature type="compositionally biased region" description="Polar residues" evidence="1">
    <location>
        <begin position="439"/>
        <end position="457"/>
    </location>
</feature>
<feature type="region of interest" description="Disordered" evidence="1">
    <location>
        <begin position="438"/>
        <end position="493"/>
    </location>
</feature>
<accession>F4RU88</accession>
<proteinExistence type="predicted"/>
<dbReference type="eggNOG" id="ENOG502SF1H">
    <property type="taxonomic scope" value="Eukaryota"/>
</dbReference>
<dbReference type="Proteomes" id="UP000001072">
    <property type="component" value="Unassembled WGS sequence"/>
</dbReference>
<sequence>MMNENLKRVRVKTHAPLTSHQLWLTFDPFHSILQFKHSILQSTSIDSHPSSQIQLESQGFAFLDQSPCTVIDVNDVIDVKLIPERTSTSTKLSSKHDLIPTEPNKTHSNPTPIPRPIKPLPISSSSTSQKASQEPCKSLIPNHDPTRTTPIPGTGSSRTKARNSRKRKRRSFLRQQEPIKSLESEDQGSRTGLSSNERHGKLGQVEKGLGRSGCTLIGPTRTVSSDEKSSNSSGSTTESSETESDSNSDSDSGSASKSSSGSKSSSSSSSDPESDSNSSAPSSAPIKPPDPNPQPTASTSTSTYTRPSNPILPLQPKRVPIIQPDSFKMFSLSNKNKRKNLRHSSTTELHQASKIVFYQNEPEAEPEARSLQKSSPTYTPASPKFDREEILDEVKEQVDNHQIGVGYGPPPSLRDPCTIPRNVQISWVDVEDPNWVPGQISTGSMGSYQDCLNGSTSSKRKRAQNRKKQVKRNKRARAAKMRDQSLEEEEGRDDEIELEYDEFIKSGGHLIKPKEEKGLGKDVEVGLDYKEKVIKEWDRYEKVDCQSTKKGDRIALKVIELSMESLTPEIMVYFGKVLETDLVFLRMKIDRRCLPLLTSSFDQSLNQDFAEEEEDGEDGEGEGGYSGLRERELIKESYRDSLMKCLWSGNQSGDGNGNEEGELDCRDWKWDEVVEVRRM</sequence>
<feature type="compositionally biased region" description="Low complexity" evidence="1">
    <location>
        <begin position="249"/>
        <end position="285"/>
    </location>
</feature>
<dbReference type="STRING" id="747676.F4RU88"/>
<dbReference type="OrthoDB" id="2504856at2759"/>
<dbReference type="AlphaFoldDB" id="F4RU88"/>
<dbReference type="HOGENOM" id="CLU_439494_0_0_1"/>
<dbReference type="RefSeq" id="XP_007412836.1">
    <property type="nucleotide sequence ID" value="XM_007412774.1"/>
</dbReference>
<reference evidence="3" key="1">
    <citation type="journal article" date="2011" name="Proc. Natl. Acad. Sci. U.S.A.">
        <title>Obligate biotrophy features unraveled by the genomic analysis of rust fungi.</title>
        <authorList>
            <person name="Duplessis S."/>
            <person name="Cuomo C.A."/>
            <person name="Lin Y.-C."/>
            <person name="Aerts A."/>
            <person name="Tisserant E."/>
            <person name="Veneault-Fourrey C."/>
            <person name="Joly D.L."/>
            <person name="Hacquard S."/>
            <person name="Amselem J."/>
            <person name="Cantarel B.L."/>
            <person name="Chiu R."/>
            <person name="Coutinho P.M."/>
            <person name="Feau N."/>
            <person name="Field M."/>
            <person name="Frey P."/>
            <person name="Gelhaye E."/>
            <person name="Goldberg J."/>
            <person name="Grabherr M.G."/>
            <person name="Kodira C.D."/>
            <person name="Kohler A."/>
            <person name="Kuees U."/>
            <person name="Lindquist E.A."/>
            <person name="Lucas S.M."/>
            <person name="Mago R."/>
            <person name="Mauceli E."/>
            <person name="Morin E."/>
            <person name="Murat C."/>
            <person name="Pangilinan J.L."/>
            <person name="Park R."/>
            <person name="Pearson M."/>
            <person name="Quesneville H."/>
            <person name="Rouhier N."/>
            <person name="Sakthikumar S."/>
            <person name="Salamov A.A."/>
            <person name="Schmutz J."/>
            <person name="Selles B."/>
            <person name="Shapiro H."/>
            <person name="Tanguay P."/>
            <person name="Tuskan G.A."/>
            <person name="Henrissat B."/>
            <person name="Van de Peer Y."/>
            <person name="Rouze P."/>
            <person name="Ellis J.G."/>
            <person name="Dodds P.N."/>
            <person name="Schein J.E."/>
            <person name="Zhong S."/>
            <person name="Hamelin R.C."/>
            <person name="Grigoriev I.V."/>
            <person name="Szabo L.J."/>
            <person name="Martin F."/>
        </authorList>
    </citation>
    <scope>NUCLEOTIDE SEQUENCE [LARGE SCALE GENOMIC DNA]</scope>
    <source>
        <strain evidence="3">98AG31 / pathotype 3-4-7</strain>
    </source>
</reference>
<evidence type="ECO:0000313" key="2">
    <source>
        <dbReference type="EMBL" id="EGG04043.1"/>
    </source>
</evidence>
<feature type="compositionally biased region" description="Polar residues" evidence="1">
    <location>
        <begin position="371"/>
        <end position="380"/>
    </location>
</feature>
<dbReference type="VEuPathDB" id="FungiDB:MELLADRAFT_117170"/>
<feature type="compositionally biased region" description="Polar residues" evidence="1">
    <location>
        <begin position="295"/>
        <end position="308"/>
    </location>
</feature>
<dbReference type="GeneID" id="18925961"/>
<organism evidence="3">
    <name type="scientific">Melampsora larici-populina (strain 98AG31 / pathotype 3-4-7)</name>
    <name type="common">Poplar leaf rust fungus</name>
    <dbReference type="NCBI Taxonomy" id="747676"/>
    <lineage>
        <taxon>Eukaryota</taxon>
        <taxon>Fungi</taxon>
        <taxon>Dikarya</taxon>
        <taxon>Basidiomycota</taxon>
        <taxon>Pucciniomycotina</taxon>
        <taxon>Pucciniomycetes</taxon>
        <taxon>Pucciniales</taxon>
        <taxon>Melampsoraceae</taxon>
        <taxon>Melampsora</taxon>
    </lineage>
</organism>
<dbReference type="KEGG" id="mlr:MELLADRAFT_117170"/>
<protein>
    <submittedName>
        <fullName evidence="2">Uncharacterized protein</fullName>
    </submittedName>
</protein>
<feature type="compositionally biased region" description="Low complexity" evidence="1">
    <location>
        <begin position="230"/>
        <end position="239"/>
    </location>
</feature>
<dbReference type="EMBL" id="GL883121">
    <property type="protein sequence ID" value="EGG04043.1"/>
    <property type="molecule type" value="Genomic_DNA"/>
</dbReference>
<evidence type="ECO:0000313" key="3">
    <source>
        <dbReference type="Proteomes" id="UP000001072"/>
    </source>
</evidence>
<dbReference type="InParanoid" id="F4RU88"/>
<feature type="region of interest" description="Disordered" evidence="1">
    <location>
        <begin position="362"/>
        <end position="385"/>
    </location>
</feature>
<evidence type="ECO:0000256" key="1">
    <source>
        <dbReference type="SAM" id="MobiDB-lite"/>
    </source>
</evidence>
<name>F4RU88_MELLP</name>